<dbReference type="Proteomes" id="UP000299102">
    <property type="component" value="Unassembled WGS sequence"/>
</dbReference>
<accession>A0A4C1YRI7</accession>
<comment type="caution">
    <text evidence="1">The sequence shown here is derived from an EMBL/GenBank/DDBJ whole genome shotgun (WGS) entry which is preliminary data.</text>
</comment>
<organism evidence="1 2">
    <name type="scientific">Eumeta variegata</name>
    <name type="common">Bagworm moth</name>
    <name type="synonym">Eumeta japonica</name>
    <dbReference type="NCBI Taxonomy" id="151549"/>
    <lineage>
        <taxon>Eukaryota</taxon>
        <taxon>Metazoa</taxon>
        <taxon>Ecdysozoa</taxon>
        <taxon>Arthropoda</taxon>
        <taxon>Hexapoda</taxon>
        <taxon>Insecta</taxon>
        <taxon>Pterygota</taxon>
        <taxon>Neoptera</taxon>
        <taxon>Endopterygota</taxon>
        <taxon>Lepidoptera</taxon>
        <taxon>Glossata</taxon>
        <taxon>Ditrysia</taxon>
        <taxon>Tineoidea</taxon>
        <taxon>Psychidae</taxon>
        <taxon>Oiketicinae</taxon>
        <taxon>Eumeta</taxon>
    </lineage>
</organism>
<proteinExistence type="predicted"/>
<evidence type="ECO:0000313" key="1">
    <source>
        <dbReference type="EMBL" id="GBP78866.1"/>
    </source>
</evidence>
<dbReference type="AlphaFoldDB" id="A0A4C1YRI7"/>
<sequence length="101" mass="11763">MTDLLFRIINVLKPHRSPSRPTYTYAISTLRTPPNKQSRTTVKATLLFATPTFKRNSINIAVQSKNIDNNKGQLTQWWGWPASAAARRPRRRPRSIRYHFN</sequence>
<protein>
    <submittedName>
        <fullName evidence="1">Uncharacterized protein</fullName>
    </submittedName>
</protein>
<dbReference type="EMBL" id="BGZK01001389">
    <property type="protein sequence ID" value="GBP78866.1"/>
    <property type="molecule type" value="Genomic_DNA"/>
</dbReference>
<evidence type="ECO:0000313" key="2">
    <source>
        <dbReference type="Proteomes" id="UP000299102"/>
    </source>
</evidence>
<reference evidence="1 2" key="1">
    <citation type="journal article" date="2019" name="Commun. Biol.">
        <title>The bagworm genome reveals a unique fibroin gene that provides high tensile strength.</title>
        <authorList>
            <person name="Kono N."/>
            <person name="Nakamura H."/>
            <person name="Ohtoshi R."/>
            <person name="Tomita M."/>
            <person name="Numata K."/>
            <person name="Arakawa K."/>
        </authorList>
    </citation>
    <scope>NUCLEOTIDE SEQUENCE [LARGE SCALE GENOMIC DNA]</scope>
</reference>
<gene>
    <name evidence="1" type="ORF">EVAR_81128_1</name>
</gene>
<keyword evidence="2" id="KW-1185">Reference proteome</keyword>
<name>A0A4C1YRI7_EUMVA</name>